<accession>A0A517MIA5</accession>
<name>A0A517MIA5_9BACT</name>
<proteinExistence type="predicted"/>
<organism evidence="2 3">
    <name type="scientific">Roseimaritima multifibrata</name>
    <dbReference type="NCBI Taxonomy" id="1930274"/>
    <lineage>
        <taxon>Bacteria</taxon>
        <taxon>Pseudomonadati</taxon>
        <taxon>Planctomycetota</taxon>
        <taxon>Planctomycetia</taxon>
        <taxon>Pirellulales</taxon>
        <taxon>Pirellulaceae</taxon>
        <taxon>Roseimaritima</taxon>
    </lineage>
</organism>
<keyword evidence="1" id="KW-0812">Transmembrane</keyword>
<keyword evidence="1" id="KW-1133">Transmembrane helix</keyword>
<evidence type="ECO:0000313" key="2">
    <source>
        <dbReference type="EMBL" id="QDS94619.1"/>
    </source>
</evidence>
<keyword evidence="1" id="KW-0472">Membrane</keyword>
<reference evidence="2 3" key="1">
    <citation type="submission" date="2019-02" db="EMBL/GenBank/DDBJ databases">
        <title>Deep-cultivation of Planctomycetes and their phenomic and genomic characterization uncovers novel biology.</title>
        <authorList>
            <person name="Wiegand S."/>
            <person name="Jogler M."/>
            <person name="Boedeker C."/>
            <person name="Pinto D."/>
            <person name="Vollmers J."/>
            <person name="Rivas-Marin E."/>
            <person name="Kohn T."/>
            <person name="Peeters S.H."/>
            <person name="Heuer A."/>
            <person name="Rast P."/>
            <person name="Oberbeckmann S."/>
            <person name="Bunk B."/>
            <person name="Jeske O."/>
            <person name="Meyerdierks A."/>
            <person name="Storesund J.E."/>
            <person name="Kallscheuer N."/>
            <person name="Luecker S."/>
            <person name="Lage O.M."/>
            <person name="Pohl T."/>
            <person name="Merkel B.J."/>
            <person name="Hornburger P."/>
            <person name="Mueller R.-W."/>
            <person name="Bruemmer F."/>
            <person name="Labrenz M."/>
            <person name="Spormann A.M."/>
            <person name="Op den Camp H."/>
            <person name="Overmann J."/>
            <person name="Amann R."/>
            <person name="Jetten M.S.M."/>
            <person name="Mascher T."/>
            <person name="Medema M.H."/>
            <person name="Devos D.P."/>
            <person name="Kaster A.-K."/>
            <person name="Ovreas L."/>
            <person name="Rohde M."/>
            <person name="Galperin M.Y."/>
            <person name="Jogler C."/>
        </authorList>
    </citation>
    <scope>NUCLEOTIDE SEQUENCE [LARGE SCALE GENOMIC DNA]</scope>
    <source>
        <strain evidence="2 3">FF011L</strain>
    </source>
</reference>
<feature type="transmembrane region" description="Helical" evidence="1">
    <location>
        <begin position="50"/>
        <end position="72"/>
    </location>
</feature>
<dbReference type="Proteomes" id="UP000320672">
    <property type="component" value="Chromosome"/>
</dbReference>
<dbReference type="AlphaFoldDB" id="A0A517MIA5"/>
<gene>
    <name evidence="2" type="ORF">FF011L_33990</name>
</gene>
<dbReference type="EMBL" id="CP036262">
    <property type="protein sequence ID" value="QDS94619.1"/>
    <property type="molecule type" value="Genomic_DNA"/>
</dbReference>
<keyword evidence="3" id="KW-1185">Reference proteome</keyword>
<evidence type="ECO:0000313" key="3">
    <source>
        <dbReference type="Proteomes" id="UP000320672"/>
    </source>
</evidence>
<sequence length="78" mass="8961">MQMANQIPKTLWWVSTLHHGLCNCKSHQNLSGNRALHLVPYEYYNDPRSLAPHLIFLCPFSATGLNCSLWILETINTH</sequence>
<dbReference type="KEGG" id="rml:FF011L_33990"/>
<protein>
    <submittedName>
        <fullName evidence="2">Uncharacterized protein</fullName>
    </submittedName>
</protein>
<evidence type="ECO:0000256" key="1">
    <source>
        <dbReference type="SAM" id="Phobius"/>
    </source>
</evidence>